<evidence type="ECO:0000256" key="1">
    <source>
        <dbReference type="SAM" id="SignalP"/>
    </source>
</evidence>
<proteinExistence type="predicted"/>
<keyword evidence="1" id="KW-0732">Signal</keyword>
<organism evidence="2 3">
    <name type="scientific">Parasponia andersonii</name>
    <name type="common">Sponia andersonii</name>
    <dbReference type="NCBI Taxonomy" id="3476"/>
    <lineage>
        <taxon>Eukaryota</taxon>
        <taxon>Viridiplantae</taxon>
        <taxon>Streptophyta</taxon>
        <taxon>Embryophyta</taxon>
        <taxon>Tracheophyta</taxon>
        <taxon>Spermatophyta</taxon>
        <taxon>Magnoliopsida</taxon>
        <taxon>eudicotyledons</taxon>
        <taxon>Gunneridae</taxon>
        <taxon>Pentapetalae</taxon>
        <taxon>rosids</taxon>
        <taxon>fabids</taxon>
        <taxon>Rosales</taxon>
        <taxon>Cannabaceae</taxon>
        <taxon>Parasponia</taxon>
    </lineage>
</organism>
<accession>A0A2P5BVI8</accession>
<evidence type="ECO:0008006" key="4">
    <source>
        <dbReference type="Google" id="ProtNLM"/>
    </source>
</evidence>
<evidence type="ECO:0000313" key="3">
    <source>
        <dbReference type="Proteomes" id="UP000237105"/>
    </source>
</evidence>
<reference evidence="3" key="1">
    <citation type="submission" date="2016-06" db="EMBL/GenBank/DDBJ databases">
        <title>Parallel loss of symbiosis genes in relatives of nitrogen-fixing non-legume Parasponia.</title>
        <authorList>
            <person name="Van Velzen R."/>
            <person name="Holmer R."/>
            <person name="Bu F."/>
            <person name="Rutten L."/>
            <person name="Van Zeijl A."/>
            <person name="Liu W."/>
            <person name="Santuari L."/>
            <person name="Cao Q."/>
            <person name="Sharma T."/>
            <person name="Shen D."/>
            <person name="Roswanjaya Y."/>
            <person name="Wardhani T."/>
            <person name="Kalhor M.S."/>
            <person name="Jansen J."/>
            <person name="Van den Hoogen J."/>
            <person name="Gungor B."/>
            <person name="Hartog M."/>
            <person name="Hontelez J."/>
            <person name="Verver J."/>
            <person name="Yang W.-C."/>
            <person name="Schijlen E."/>
            <person name="Repin R."/>
            <person name="Schilthuizen M."/>
            <person name="Schranz E."/>
            <person name="Heidstra R."/>
            <person name="Miyata K."/>
            <person name="Fedorova E."/>
            <person name="Kohlen W."/>
            <person name="Bisseling T."/>
            <person name="Smit S."/>
            <person name="Geurts R."/>
        </authorList>
    </citation>
    <scope>NUCLEOTIDE SEQUENCE [LARGE SCALE GENOMIC DNA]</scope>
    <source>
        <strain evidence="3">cv. WU1-14</strain>
    </source>
</reference>
<dbReference type="AlphaFoldDB" id="A0A2P5BVI8"/>
<dbReference type="EMBL" id="JXTB01000214">
    <property type="protein sequence ID" value="PON52792.1"/>
    <property type="molecule type" value="Genomic_DNA"/>
</dbReference>
<dbReference type="Proteomes" id="UP000237105">
    <property type="component" value="Unassembled WGS sequence"/>
</dbReference>
<feature type="signal peptide" evidence="1">
    <location>
        <begin position="1"/>
        <end position="24"/>
    </location>
</feature>
<keyword evidence="3" id="KW-1185">Reference proteome</keyword>
<evidence type="ECO:0000313" key="2">
    <source>
        <dbReference type="EMBL" id="PON52792.1"/>
    </source>
</evidence>
<gene>
    <name evidence="2" type="ORF">PanWU01x14_206340</name>
</gene>
<sequence>MNGFGLLLPMVATLSRVLTGFSEGNTMILASPTDYGLSGFLLEAENQYEVLLWHAVASTDSLPTRSQLTTLFLMEDTYCPFCEGKRLFFIHCGPPGGNIYLVEILVLNLHRIADSVIAFPEFDIVPSLFLGFDSTPVTWCSPPPAFLKINGYGHFKFWKLLSVCGQGFSGTPILLRMSFHVVFELVLAEALAFEMAFNVSLLGLGKRRVSESDALVIVAQVARW</sequence>
<protein>
    <recommendedName>
        <fullName evidence="4">RNase H type-1 domain-containing protein</fullName>
    </recommendedName>
</protein>
<name>A0A2P5BVI8_PARAD</name>
<comment type="caution">
    <text evidence="2">The sequence shown here is derived from an EMBL/GenBank/DDBJ whole genome shotgun (WGS) entry which is preliminary data.</text>
</comment>
<feature type="chain" id="PRO_5015116211" description="RNase H type-1 domain-containing protein" evidence="1">
    <location>
        <begin position="25"/>
        <end position="224"/>
    </location>
</feature>